<dbReference type="Pfam" id="PF13302">
    <property type="entry name" value="Acetyltransf_3"/>
    <property type="match status" value="1"/>
</dbReference>
<evidence type="ECO:0000259" key="1">
    <source>
        <dbReference type="PROSITE" id="PS51186"/>
    </source>
</evidence>
<name>A0AAW6TIW8_9FLAO</name>
<dbReference type="Proteomes" id="UP001228643">
    <property type="component" value="Unassembled WGS sequence"/>
</dbReference>
<dbReference type="Gene3D" id="3.40.630.30">
    <property type="match status" value="1"/>
</dbReference>
<dbReference type="InterPro" id="IPR051531">
    <property type="entry name" value="N-acetyltransferase"/>
</dbReference>
<sequence>MENIITDRLLLIPFTKEIANIILSGDFTKLIEMGFHLGKGYPDEETLDTIPKILHNLNLVQEPTGFESWMIVLKDEMTIIGDIGFKGIPNHLGAIDIGYGIIDSERKKGYASEATRGLIKWAFSNSEVTLITAKCLLENIDSSKILTKLNFKEVGRDNEMIHWELQN</sequence>
<dbReference type="InterPro" id="IPR000182">
    <property type="entry name" value="GNAT_dom"/>
</dbReference>
<protein>
    <submittedName>
        <fullName evidence="2">GNAT family N-acetyltransferase</fullName>
    </submittedName>
</protein>
<dbReference type="PANTHER" id="PTHR43792">
    <property type="entry name" value="GNAT FAMILY, PUTATIVE (AFU_ORTHOLOGUE AFUA_3G00765)-RELATED-RELATED"/>
    <property type="match status" value="1"/>
</dbReference>
<dbReference type="RefSeq" id="WP_282715703.1">
    <property type="nucleotide sequence ID" value="NZ_JASCRY010000002.1"/>
</dbReference>
<evidence type="ECO:0000313" key="3">
    <source>
        <dbReference type="Proteomes" id="UP001228643"/>
    </source>
</evidence>
<gene>
    <name evidence="2" type="ORF">QLS97_07910</name>
</gene>
<reference evidence="2 3" key="1">
    <citation type="submission" date="2023-04" db="EMBL/GenBank/DDBJ databases">
        <title>Two novel species of Flavobacterium.</title>
        <authorList>
            <person name="Liu Q."/>
            <person name="Xin Y.-H."/>
        </authorList>
    </citation>
    <scope>NUCLEOTIDE SEQUENCE [LARGE SCALE GENOMIC DNA]</scope>
    <source>
        <strain evidence="2 3">LB2P87</strain>
    </source>
</reference>
<organism evidence="2 3">
    <name type="scientific">Flavobacterium yafengii</name>
    <dbReference type="NCBI Taxonomy" id="3041253"/>
    <lineage>
        <taxon>Bacteria</taxon>
        <taxon>Pseudomonadati</taxon>
        <taxon>Bacteroidota</taxon>
        <taxon>Flavobacteriia</taxon>
        <taxon>Flavobacteriales</taxon>
        <taxon>Flavobacteriaceae</taxon>
        <taxon>Flavobacterium</taxon>
    </lineage>
</organism>
<dbReference type="AlphaFoldDB" id="A0AAW6TIW8"/>
<accession>A0AAW6TIW8</accession>
<dbReference type="InterPro" id="IPR016181">
    <property type="entry name" value="Acyl_CoA_acyltransferase"/>
</dbReference>
<dbReference type="PROSITE" id="PS51186">
    <property type="entry name" value="GNAT"/>
    <property type="match status" value="1"/>
</dbReference>
<proteinExistence type="predicted"/>
<dbReference type="SUPFAM" id="SSF55729">
    <property type="entry name" value="Acyl-CoA N-acyltransferases (Nat)"/>
    <property type="match status" value="1"/>
</dbReference>
<dbReference type="GO" id="GO:0016747">
    <property type="term" value="F:acyltransferase activity, transferring groups other than amino-acyl groups"/>
    <property type="evidence" value="ECO:0007669"/>
    <property type="project" value="InterPro"/>
</dbReference>
<comment type="caution">
    <text evidence="2">The sequence shown here is derived from an EMBL/GenBank/DDBJ whole genome shotgun (WGS) entry which is preliminary data.</text>
</comment>
<feature type="domain" description="N-acetyltransferase" evidence="1">
    <location>
        <begin position="21"/>
        <end position="167"/>
    </location>
</feature>
<keyword evidence="3" id="KW-1185">Reference proteome</keyword>
<dbReference type="PANTHER" id="PTHR43792:SF13">
    <property type="entry name" value="ACETYLTRANSFERASE"/>
    <property type="match status" value="1"/>
</dbReference>
<evidence type="ECO:0000313" key="2">
    <source>
        <dbReference type="EMBL" id="MDI5949571.1"/>
    </source>
</evidence>
<dbReference type="EMBL" id="JASCRY010000002">
    <property type="protein sequence ID" value="MDI5949571.1"/>
    <property type="molecule type" value="Genomic_DNA"/>
</dbReference>